<gene>
    <name evidence="3" type="ORF">BVC80_633g8</name>
</gene>
<dbReference type="InterPro" id="IPR045051">
    <property type="entry name" value="SBT"/>
</dbReference>
<sequence length="89" mass="9607">MNISLADYKSTCSVDHGSIKRAHLANGEPQKVANLFDFGGGLVNPNREADPGPIYDIGTPDYTHYLCSMGYNDSSISELTQNPTVCPSK</sequence>
<comment type="similarity">
    <text evidence="1">Belongs to the peptidase S8 family.</text>
</comment>
<name>A0A200QMW3_MACCD</name>
<evidence type="ECO:0000256" key="2">
    <source>
        <dbReference type="ARBA" id="ARBA00022729"/>
    </source>
</evidence>
<protein>
    <submittedName>
        <fullName evidence="3">Peptidase S8</fullName>
    </submittedName>
</protein>
<keyword evidence="4" id="KW-1185">Reference proteome</keyword>
<keyword evidence="2" id="KW-0732">Signal</keyword>
<evidence type="ECO:0000313" key="4">
    <source>
        <dbReference type="Proteomes" id="UP000195402"/>
    </source>
</evidence>
<dbReference type="EMBL" id="MVGT01001528">
    <property type="protein sequence ID" value="OVA11816.1"/>
    <property type="molecule type" value="Genomic_DNA"/>
</dbReference>
<proteinExistence type="inferred from homology"/>
<dbReference type="Proteomes" id="UP000195402">
    <property type="component" value="Unassembled WGS sequence"/>
</dbReference>
<dbReference type="InParanoid" id="A0A200QMW3"/>
<accession>A0A200QMW3</accession>
<dbReference type="PANTHER" id="PTHR10795">
    <property type="entry name" value="PROPROTEIN CONVERTASE SUBTILISIN/KEXIN"/>
    <property type="match status" value="1"/>
</dbReference>
<dbReference type="AlphaFoldDB" id="A0A200QMW3"/>
<reference evidence="3 4" key="1">
    <citation type="journal article" date="2017" name="Mol. Plant">
        <title>The Genome of Medicinal Plant Macleaya cordata Provides New Insights into Benzylisoquinoline Alkaloids Metabolism.</title>
        <authorList>
            <person name="Liu X."/>
            <person name="Liu Y."/>
            <person name="Huang P."/>
            <person name="Ma Y."/>
            <person name="Qing Z."/>
            <person name="Tang Q."/>
            <person name="Cao H."/>
            <person name="Cheng P."/>
            <person name="Zheng Y."/>
            <person name="Yuan Z."/>
            <person name="Zhou Y."/>
            <person name="Liu J."/>
            <person name="Tang Z."/>
            <person name="Zhuo Y."/>
            <person name="Zhang Y."/>
            <person name="Yu L."/>
            <person name="Huang J."/>
            <person name="Yang P."/>
            <person name="Peng Q."/>
            <person name="Zhang J."/>
            <person name="Jiang W."/>
            <person name="Zhang Z."/>
            <person name="Lin K."/>
            <person name="Ro D.K."/>
            <person name="Chen X."/>
            <person name="Xiong X."/>
            <person name="Shang Y."/>
            <person name="Huang S."/>
            <person name="Zeng J."/>
        </authorList>
    </citation>
    <scope>NUCLEOTIDE SEQUENCE [LARGE SCALE GENOMIC DNA]</scope>
    <source>
        <strain evidence="4">cv. BLH2017</strain>
        <tissue evidence="3">Root</tissue>
    </source>
</reference>
<comment type="caution">
    <text evidence="3">The sequence shown here is derived from an EMBL/GenBank/DDBJ whole genome shotgun (WGS) entry which is preliminary data.</text>
</comment>
<organism evidence="3 4">
    <name type="scientific">Macleaya cordata</name>
    <name type="common">Five-seeded plume-poppy</name>
    <name type="synonym">Bocconia cordata</name>
    <dbReference type="NCBI Taxonomy" id="56857"/>
    <lineage>
        <taxon>Eukaryota</taxon>
        <taxon>Viridiplantae</taxon>
        <taxon>Streptophyta</taxon>
        <taxon>Embryophyta</taxon>
        <taxon>Tracheophyta</taxon>
        <taxon>Spermatophyta</taxon>
        <taxon>Magnoliopsida</taxon>
        <taxon>Ranunculales</taxon>
        <taxon>Papaveraceae</taxon>
        <taxon>Papaveroideae</taxon>
        <taxon>Macleaya</taxon>
    </lineage>
</organism>
<dbReference type="STRING" id="56857.A0A200QMW3"/>
<evidence type="ECO:0000256" key="1">
    <source>
        <dbReference type="ARBA" id="ARBA00011073"/>
    </source>
</evidence>
<evidence type="ECO:0000313" key="3">
    <source>
        <dbReference type="EMBL" id="OVA11816.1"/>
    </source>
</evidence>
<dbReference type="OrthoDB" id="206201at2759"/>